<accession>A0ABR5ACX0</accession>
<protein>
    <submittedName>
        <fullName evidence="1">Uncharacterized protein</fullName>
    </submittedName>
</protein>
<dbReference type="Proteomes" id="UP000031967">
    <property type="component" value="Unassembled WGS sequence"/>
</dbReference>
<name>A0ABR5ACX0_9BACL</name>
<dbReference type="EMBL" id="JXAK01000049">
    <property type="protein sequence ID" value="KIL38881.1"/>
    <property type="molecule type" value="Genomic_DNA"/>
</dbReference>
<evidence type="ECO:0000313" key="1">
    <source>
        <dbReference type="EMBL" id="KIL38881.1"/>
    </source>
</evidence>
<comment type="caution">
    <text evidence="1">The sequence shown here is derived from an EMBL/GenBank/DDBJ whole genome shotgun (WGS) entry which is preliminary data.</text>
</comment>
<reference evidence="1 2" key="1">
    <citation type="submission" date="2014-12" db="EMBL/GenBank/DDBJ databases">
        <title>Draft genome sequence of Paenibacillus kamchatkensis strain B-2647.</title>
        <authorList>
            <person name="Karlyshev A.V."/>
            <person name="Kudryashova E.B."/>
        </authorList>
    </citation>
    <scope>NUCLEOTIDE SEQUENCE [LARGE SCALE GENOMIC DNA]</scope>
    <source>
        <strain evidence="1 2">VKM B-2647</strain>
    </source>
</reference>
<keyword evidence="2" id="KW-1185">Reference proteome</keyword>
<proteinExistence type="predicted"/>
<sequence>MEEELRLPDLFHDVPFAGAVLFGIVSHSYAKMVEAQGKPFVMLESYHRGIKVPDVTSANGNSD</sequence>
<evidence type="ECO:0000313" key="2">
    <source>
        <dbReference type="Proteomes" id="UP000031967"/>
    </source>
</evidence>
<organism evidence="1 2">
    <name type="scientific">Gordoniibacillus kamchatkensis</name>
    <dbReference type="NCBI Taxonomy" id="1590651"/>
    <lineage>
        <taxon>Bacteria</taxon>
        <taxon>Bacillati</taxon>
        <taxon>Bacillota</taxon>
        <taxon>Bacilli</taxon>
        <taxon>Bacillales</taxon>
        <taxon>Paenibacillaceae</taxon>
        <taxon>Gordoniibacillus</taxon>
    </lineage>
</organism>
<gene>
    <name evidence="1" type="ORF">SD70_23770</name>
</gene>